<gene>
    <name evidence="2" type="ORF">P9H32_14135</name>
</gene>
<keyword evidence="3" id="KW-1185">Reference proteome</keyword>
<reference evidence="2 3" key="1">
    <citation type="journal article" date="2024" name="Appl. Environ. Microbiol.">
        <title>Pontiella agarivorans sp. nov., a novel marine anaerobic bacterium capable of degrading macroalgal polysaccharides and fixing nitrogen.</title>
        <authorList>
            <person name="Liu N."/>
            <person name="Kivenson V."/>
            <person name="Peng X."/>
            <person name="Cui Z."/>
            <person name="Lankiewicz T.S."/>
            <person name="Gosselin K.M."/>
            <person name="English C.J."/>
            <person name="Blair E.M."/>
            <person name="O'Malley M.A."/>
            <person name="Valentine D.L."/>
        </authorList>
    </citation>
    <scope>NUCLEOTIDE SEQUENCE [LARGE SCALE GENOMIC DNA]</scope>
    <source>
        <strain evidence="2 3">NLcol2</strain>
    </source>
</reference>
<keyword evidence="1" id="KW-0732">Signal</keyword>
<evidence type="ECO:0000256" key="1">
    <source>
        <dbReference type="SAM" id="SignalP"/>
    </source>
</evidence>
<feature type="signal peptide" evidence="1">
    <location>
        <begin position="1"/>
        <end position="20"/>
    </location>
</feature>
<dbReference type="SUPFAM" id="SSF48452">
    <property type="entry name" value="TPR-like"/>
    <property type="match status" value="1"/>
</dbReference>
<feature type="chain" id="PRO_5046630041" description="Outer membrane lipoprotein BamD-like domain-containing protein" evidence="1">
    <location>
        <begin position="21"/>
        <end position="272"/>
    </location>
</feature>
<name>A0ABU5N017_9BACT</name>
<evidence type="ECO:0000313" key="2">
    <source>
        <dbReference type="EMBL" id="MDZ8119764.1"/>
    </source>
</evidence>
<sequence length="272" mass="29991">MRIVLKMAAVLLLAVLSVSAQSEYAAKVTLNSGNSFVVKMLNIQGDRLKLDTGESSFALSMIQSIEFRFSGVGLNMCESMFHRGDRKALEGLLDQYVGPVAQYSHLSTNLGDYLIWWLRCQYWNGNAAGAGATVGYIRKSGNKRDMDVAGMYFTMMLLDQGKVENARTVFSSVGYPADISEPMTEYIQGRFALEAGDLKAAMKHVAKIIAFHIRDEEWLPPATVLEAEIYQQLGQPVKAAAVAEELIIAYPDSRWSRRGETIKVESTGSRGG</sequence>
<dbReference type="InterPro" id="IPR011990">
    <property type="entry name" value="TPR-like_helical_dom_sf"/>
</dbReference>
<organism evidence="2 3">
    <name type="scientific">Pontiella agarivorans</name>
    <dbReference type="NCBI Taxonomy" id="3038953"/>
    <lineage>
        <taxon>Bacteria</taxon>
        <taxon>Pseudomonadati</taxon>
        <taxon>Kiritimatiellota</taxon>
        <taxon>Kiritimatiellia</taxon>
        <taxon>Kiritimatiellales</taxon>
        <taxon>Pontiellaceae</taxon>
        <taxon>Pontiella</taxon>
    </lineage>
</organism>
<evidence type="ECO:0008006" key="4">
    <source>
        <dbReference type="Google" id="ProtNLM"/>
    </source>
</evidence>
<dbReference type="EMBL" id="JARVCO010000012">
    <property type="protein sequence ID" value="MDZ8119764.1"/>
    <property type="molecule type" value="Genomic_DNA"/>
</dbReference>
<dbReference type="Proteomes" id="UP001290861">
    <property type="component" value="Unassembled WGS sequence"/>
</dbReference>
<dbReference type="RefSeq" id="WP_322609546.1">
    <property type="nucleotide sequence ID" value="NZ_JARVCO010000012.1"/>
</dbReference>
<protein>
    <recommendedName>
        <fullName evidence="4">Outer membrane lipoprotein BamD-like domain-containing protein</fullName>
    </recommendedName>
</protein>
<evidence type="ECO:0000313" key="3">
    <source>
        <dbReference type="Proteomes" id="UP001290861"/>
    </source>
</evidence>
<comment type="caution">
    <text evidence="2">The sequence shown here is derived from an EMBL/GenBank/DDBJ whole genome shotgun (WGS) entry which is preliminary data.</text>
</comment>
<proteinExistence type="predicted"/>
<accession>A0ABU5N017</accession>
<dbReference type="Gene3D" id="1.25.40.10">
    <property type="entry name" value="Tetratricopeptide repeat domain"/>
    <property type="match status" value="1"/>
</dbReference>